<keyword evidence="2" id="KW-1185">Reference proteome</keyword>
<reference evidence="1 2" key="1">
    <citation type="submission" date="2018-02" db="EMBL/GenBank/DDBJ databases">
        <title>8 Nocardia nova and 1 Nocardia cyriacigeorgica strain used for evolution to TMP-SMX.</title>
        <authorList>
            <person name="Mehta H."/>
            <person name="Weng J."/>
            <person name="Shamoo Y."/>
        </authorList>
    </citation>
    <scope>NUCLEOTIDE SEQUENCE [LARGE SCALE GENOMIC DNA]</scope>
    <source>
        <strain evidence="1 2">BAA2227</strain>
    </source>
</reference>
<gene>
    <name evidence="1" type="ORF">C5F51_33035</name>
</gene>
<evidence type="ECO:0008006" key="3">
    <source>
        <dbReference type="Google" id="ProtNLM"/>
    </source>
</evidence>
<dbReference type="AlphaFoldDB" id="A0A2S5ZWD7"/>
<comment type="caution">
    <text evidence="1">The sequence shown here is derived from an EMBL/GenBank/DDBJ whole genome shotgun (WGS) entry which is preliminary data.</text>
</comment>
<evidence type="ECO:0000313" key="1">
    <source>
        <dbReference type="EMBL" id="PPJ21823.1"/>
    </source>
</evidence>
<name>A0A2S5ZWD7_9NOCA</name>
<proteinExistence type="predicted"/>
<dbReference type="EMBL" id="PSZD01000034">
    <property type="protein sequence ID" value="PPJ21823.1"/>
    <property type="molecule type" value="Genomic_DNA"/>
</dbReference>
<dbReference type="Proteomes" id="UP000238356">
    <property type="component" value="Unassembled WGS sequence"/>
</dbReference>
<accession>A0A2S5ZWD7</accession>
<sequence>MPDDRGARADTTAANGQRALTADECAELPIILGDAGSQPRGHDHVLPISLLLLGTGVRFGEGLAARRCDMPELDDPAVERARSFMSVGRS</sequence>
<protein>
    <recommendedName>
        <fullName evidence="3">Tyr recombinase domain-containing protein</fullName>
    </recommendedName>
</protein>
<evidence type="ECO:0000313" key="2">
    <source>
        <dbReference type="Proteomes" id="UP000238356"/>
    </source>
</evidence>
<organism evidence="1 2">
    <name type="scientific">Nocardia nova</name>
    <dbReference type="NCBI Taxonomy" id="37330"/>
    <lineage>
        <taxon>Bacteria</taxon>
        <taxon>Bacillati</taxon>
        <taxon>Actinomycetota</taxon>
        <taxon>Actinomycetes</taxon>
        <taxon>Mycobacteriales</taxon>
        <taxon>Nocardiaceae</taxon>
        <taxon>Nocardia</taxon>
    </lineage>
</organism>